<evidence type="ECO:0000313" key="2">
    <source>
        <dbReference type="Proteomes" id="UP000033684"/>
    </source>
</evidence>
<organism evidence="1 2">
    <name type="scientific">Methylocucumis oryzae</name>
    <dbReference type="NCBI Taxonomy" id="1632867"/>
    <lineage>
        <taxon>Bacteria</taxon>
        <taxon>Pseudomonadati</taxon>
        <taxon>Pseudomonadota</taxon>
        <taxon>Gammaproteobacteria</taxon>
        <taxon>Methylococcales</taxon>
        <taxon>Methylococcaceae</taxon>
        <taxon>Methylocucumis</taxon>
    </lineage>
</organism>
<reference evidence="2" key="1">
    <citation type="submission" date="2015-03" db="EMBL/GenBank/DDBJ databases">
        <title>Draft genome sequence of a novel methanotroph (Sn10-6) isolated from flooded ricefield rhizosphere in India.</title>
        <authorList>
            <person name="Pandit P.S."/>
            <person name="Pore S.D."/>
            <person name="Arora P."/>
            <person name="Kapse N.G."/>
            <person name="Dhakephalkar P.K."/>
            <person name="Rahalkar M.C."/>
        </authorList>
    </citation>
    <scope>NUCLEOTIDE SEQUENCE [LARGE SCALE GENOMIC DNA]</scope>
    <source>
        <strain evidence="2">Sn10-6</strain>
    </source>
</reference>
<keyword evidence="2" id="KW-1185">Reference proteome</keyword>
<dbReference type="RefSeq" id="WP_131655583.1">
    <property type="nucleotide sequence ID" value="NZ_LAJX01000167.1"/>
</dbReference>
<gene>
    <name evidence="1" type="ORF">VZ94_15250</name>
</gene>
<accession>A0A0F3IGG0</accession>
<proteinExistence type="predicted"/>
<dbReference type="EMBL" id="LAJX01000167">
    <property type="protein sequence ID" value="KJV05841.1"/>
    <property type="molecule type" value="Genomic_DNA"/>
</dbReference>
<dbReference type="AlphaFoldDB" id="A0A0F3IGG0"/>
<sequence>MHDGKLYAPSIGAAPEPPVKFNVNVQALVHVVNPTALAEIKNNTVNLNAQIKLEAAPSDPTASLGKLFGNDVVAVDAKANKFAFVSRGGNFVLRAGLTGGKLDIGAPSNVVRLQTGHIPTGIVMSADGTRAFY</sequence>
<name>A0A0F3IGG0_9GAMM</name>
<reference evidence="1 2" key="2">
    <citation type="journal article" date="2016" name="Microb. Ecol.">
        <title>Genome Characteristics of a Novel Type I Methanotroph (Sn10-6) Isolated from a Flooded Indian Rice Field.</title>
        <authorList>
            <person name="Rahalkar M.C."/>
            <person name="Pandit P.S."/>
            <person name="Dhakephalkar P.K."/>
            <person name="Pore S."/>
            <person name="Arora P."/>
            <person name="Kapse N."/>
        </authorList>
    </citation>
    <scope>NUCLEOTIDE SEQUENCE [LARGE SCALE GENOMIC DNA]</scope>
    <source>
        <strain evidence="1 2">Sn10-6</strain>
    </source>
</reference>
<protein>
    <submittedName>
        <fullName evidence="1">Uncharacterized protein</fullName>
    </submittedName>
</protein>
<comment type="caution">
    <text evidence="1">The sequence shown here is derived from an EMBL/GenBank/DDBJ whole genome shotgun (WGS) entry which is preliminary data.</text>
</comment>
<evidence type="ECO:0000313" key="1">
    <source>
        <dbReference type="EMBL" id="KJV05841.1"/>
    </source>
</evidence>
<dbReference type="Proteomes" id="UP000033684">
    <property type="component" value="Unassembled WGS sequence"/>
</dbReference>